<feature type="transmembrane region" description="Helical" evidence="1">
    <location>
        <begin position="185"/>
        <end position="205"/>
    </location>
</feature>
<dbReference type="OrthoDB" id="2126185at2759"/>
<proteinExistence type="predicted"/>
<evidence type="ECO:0000313" key="3">
    <source>
        <dbReference type="Proteomes" id="UP000054279"/>
    </source>
</evidence>
<dbReference type="AlphaFoldDB" id="A0A0C9VDD9"/>
<gene>
    <name evidence="2" type="ORF">M422DRAFT_75141</name>
</gene>
<evidence type="ECO:0000313" key="2">
    <source>
        <dbReference type="EMBL" id="KIJ45054.1"/>
    </source>
</evidence>
<feature type="transmembrane region" description="Helical" evidence="1">
    <location>
        <begin position="243"/>
        <end position="260"/>
    </location>
</feature>
<keyword evidence="3" id="KW-1185">Reference proteome</keyword>
<protein>
    <submittedName>
        <fullName evidence="2">Unplaced genomic scaffold SPHSTscaffold_38, whole genome shotgun sequence</fullName>
    </submittedName>
</protein>
<accession>A0A0C9VDD9</accession>
<reference evidence="2 3" key="1">
    <citation type="submission" date="2014-06" db="EMBL/GenBank/DDBJ databases">
        <title>Evolutionary Origins and Diversification of the Mycorrhizal Mutualists.</title>
        <authorList>
            <consortium name="DOE Joint Genome Institute"/>
            <consortium name="Mycorrhizal Genomics Consortium"/>
            <person name="Kohler A."/>
            <person name="Kuo A."/>
            <person name="Nagy L.G."/>
            <person name="Floudas D."/>
            <person name="Copeland A."/>
            <person name="Barry K.W."/>
            <person name="Cichocki N."/>
            <person name="Veneault-Fourrey C."/>
            <person name="LaButti K."/>
            <person name="Lindquist E.A."/>
            <person name="Lipzen A."/>
            <person name="Lundell T."/>
            <person name="Morin E."/>
            <person name="Murat C."/>
            <person name="Riley R."/>
            <person name="Ohm R."/>
            <person name="Sun H."/>
            <person name="Tunlid A."/>
            <person name="Henrissat B."/>
            <person name="Grigoriev I.V."/>
            <person name="Hibbett D.S."/>
            <person name="Martin F."/>
        </authorList>
    </citation>
    <scope>NUCLEOTIDE SEQUENCE [LARGE SCALE GENOMIC DNA]</scope>
    <source>
        <strain evidence="2 3">SS14</strain>
    </source>
</reference>
<dbReference type="Proteomes" id="UP000054279">
    <property type="component" value="Unassembled WGS sequence"/>
</dbReference>
<keyword evidence="1" id="KW-1133">Transmembrane helix</keyword>
<dbReference type="HOGENOM" id="CLU_037033_1_1_1"/>
<sequence>MADATLSRENAVALSIFASYFIIIVSLFYLIISSIRKNAVSQKDRSGVWVWSGLAVASFGFTWYWMFIFMIWSFHDHERKVSTEALKHTILERMTSWLTNTDLFKQACAIVCSSPLNWWWSEQLCLFTAGAFTIFLYIHRERVPHTWAYMLLGQVLAISVAWCLFNLALVLVPWHPGQERTQKQLPLSLTVPVLLSFLTISLSPYTTELSFLPNLLIMHALLIVPLVPPFSRIRSSPLSPKTTSFYTLVALLALLLRIRTLSKTLYFLQVTSSPFFSWRHPRDAIVILWNAPGVLFGAALGMLHSHPAQASIGWDIIWTSIGWLCWCLCGDRNPDAQWSTTETVRNLFPTIVASVGVTAPMEIGHQLREKSSVKEEAPLKEE</sequence>
<name>A0A0C9VDD9_SPHS4</name>
<feature type="transmembrane region" description="Helical" evidence="1">
    <location>
        <begin position="48"/>
        <end position="72"/>
    </location>
</feature>
<organism evidence="2 3">
    <name type="scientific">Sphaerobolus stellatus (strain SS14)</name>
    <dbReference type="NCBI Taxonomy" id="990650"/>
    <lineage>
        <taxon>Eukaryota</taxon>
        <taxon>Fungi</taxon>
        <taxon>Dikarya</taxon>
        <taxon>Basidiomycota</taxon>
        <taxon>Agaricomycotina</taxon>
        <taxon>Agaricomycetes</taxon>
        <taxon>Phallomycetidae</taxon>
        <taxon>Geastrales</taxon>
        <taxon>Sphaerobolaceae</taxon>
        <taxon>Sphaerobolus</taxon>
    </lineage>
</organism>
<feature type="transmembrane region" description="Helical" evidence="1">
    <location>
        <begin position="211"/>
        <end position="231"/>
    </location>
</feature>
<feature type="transmembrane region" description="Helical" evidence="1">
    <location>
        <begin position="146"/>
        <end position="173"/>
    </location>
</feature>
<keyword evidence="1" id="KW-0472">Membrane</keyword>
<evidence type="ECO:0000256" key="1">
    <source>
        <dbReference type="SAM" id="Phobius"/>
    </source>
</evidence>
<dbReference type="EMBL" id="KN837113">
    <property type="protein sequence ID" value="KIJ45054.1"/>
    <property type="molecule type" value="Genomic_DNA"/>
</dbReference>
<feature type="transmembrane region" description="Helical" evidence="1">
    <location>
        <begin position="12"/>
        <end position="32"/>
    </location>
</feature>
<keyword evidence="1" id="KW-0812">Transmembrane</keyword>
<feature type="transmembrane region" description="Helical" evidence="1">
    <location>
        <begin position="124"/>
        <end position="140"/>
    </location>
</feature>